<evidence type="ECO:0000313" key="5">
    <source>
        <dbReference type="Proteomes" id="UP000645257"/>
    </source>
</evidence>
<comment type="caution">
    <text evidence="4">The sequence shown here is derived from an EMBL/GenBank/DDBJ whole genome shotgun (WGS) entry which is preliminary data.</text>
</comment>
<dbReference type="AlphaFoldDB" id="A0A918P674"/>
<dbReference type="GO" id="GO:0016747">
    <property type="term" value="F:acyltransferase activity, transferring groups other than amino-acyl groups"/>
    <property type="evidence" value="ECO:0007669"/>
    <property type="project" value="InterPro"/>
</dbReference>
<dbReference type="SUPFAM" id="SSF55729">
    <property type="entry name" value="Acyl-CoA N-acyltransferases (Nat)"/>
    <property type="match status" value="1"/>
</dbReference>
<dbReference type="InterPro" id="IPR050832">
    <property type="entry name" value="Bact_Acetyltransf"/>
</dbReference>
<proteinExistence type="predicted"/>
<dbReference type="CDD" id="cd04301">
    <property type="entry name" value="NAT_SF"/>
    <property type="match status" value="1"/>
</dbReference>
<sequence length="175" mass="19164">MAAFMQTSSLARSVTLRPARQSDEPFIAQVYRAARPDLLLIDAEPDFVRMVQDQQWNAMRQGAGEHSPDAMHFIVEKTGAGIGAVMVDFGHNEVRLLFLGLLPEARGKGYARDVLAGLQQAARQVCTPLAVVAWHDNLPAKRLYRAMGFVPEESGPVADKLVWYPAPPEGLPGIS</sequence>
<reference evidence="4" key="1">
    <citation type="journal article" date="2014" name="Int. J. Syst. Evol. Microbiol.">
        <title>Complete genome sequence of Corynebacterium casei LMG S-19264T (=DSM 44701T), isolated from a smear-ripened cheese.</title>
        <authorList>
            <consortium name="US DOE Joint Genome Institute (JGI-PGF)"/>
            <person name="Walter F."/>
            <person name="Albersmeier A."/>
            <person name="Kalinowski J."/>
            <person name="Ruckert C."/>
        </authorList>
    </citation>
    <scope>NUCLEOTIDE SEQUENCE</scope>
    <source>
        <strain evidence="4">KCTC 32182</strain>
    </source>
</reference>
<dbReference type="Gene3D" id="3.40.630.30">
    <property type="match status" value="1"/>
</dbReference>
<dbReference type="Pfam" id="PF00583">
    <property type="entry name" value="Acetyltransf_1"/>
    <property type="match status" value="1"/>
</dbReference>
<dbReference type="InterPro" id="IPR000182">
    <property type="entry name" value="GNAT_dom"/>
</dbReference>
<evidence type="ECO:0000259" key="3">
    <source>
        <dbReference type="PROSITE" id="PS51186"/>
    </source>
</evidence>
<dbReference type="InterPro" id="IPR016181">
    <property type="entry name" value="Acyl_CoA_acyltransferase"/>
</dbReference>
<evidence type="ECO:0000256" key="2">
    <source>
        <dbReference type="ARBA" id="ARBA00023315"/>
    </source>
</evidence>
<reference evidence="4" key="2">
    <citation type="submission" date="2020-09" db="EMBL/GenBank/DDBJ databases">
        <authorList>
            <person name="Sun Q."/>
            <person name="Kim S."/>
        </authorList>
    </citation>
    <scope>NUCLEOTIDE SEQUENCE</scope>
    <source>
        <strain evidence="4">KCTC 32182</strain>
    </source>
</reference>
<dbReference type="EMBL" id="BMYX01000020">
    <property type="protein sequence ID" value="GGY24795.1"/>
    <property type="molecule type" value="Genomic_DNA"/>
</dbReference>
<accession>A0A918P674</accession>
<keyword evidence="2" id="KW-0012">Acyltransferase</keyword>
<protein>
    <recommendedName>
        <fullName evidence="3">N-acetyltransferase domain-containing protein</fullName>
    </recommendedName>
</protein>
<dbReference type="PANTHER" id="PTHR43877">
    <property type="entry name" value="AMINOALKYLPHOSPHONATE N-ACETYLTRANSFERASE-RELATED-RELATED"/>
    <property type="match status" value="1"/>
</dbReference>
<dbReference type="Proteomes" id="UP000645257">
    <property type="component" value="Unassembled WGS sequence"/>
</dbReference>
<feature type="domain" description="N-acetyltransferase" evidence="3">
    <location>
        <begin position="14"/>
        <end position="167"/>
    </location>
</feature>
<dbReference type="PROSITE" id="PS51186">
    <property type="entry name" value="GNAT"/>
    <property type="match status" value="1"/>
</dbReference>
<keyword evidence="5" id="KW-1185">Reference proteome</keyword>
<evidence type="ECO:0000313" key="4">
    <source>
        <dbReference type="EMBL" id="GGY24795.1"/>
    </source>
</evidence>
<evidence type="ECO:0000256" key="1">
    <source>
        <dbReference type="ARBA" id="ARBA00022679"/>
    </source>
</evidence>
<name>A0A918P674_9NEIS</name>
<keyword evidence="1" id="KW-0808">Transferase</keyword>
<gene>
    <name evidence="4" type="ORF">GCM10011289_30530</name>
</gene>
<organism evidence="4 5">
    <name type="scientific">Paludibacterium paludis</name>
    <dbReference type="NCBI Taxonomy" id="1225769"/>
    <lineage>
        <taxon>Bacteria</taxon>
        <taxon>Pseudomonadati</taxon>
        <taxon>Pseudomonadota</taxon>
        <taxon>Betaproteobacteria</taxon>
        <taxon>Neisseriales</taxon>
        <taxon>Chromobacteriaceae</taxon>
        <taxon>Paludibacterium</taxon>
    </lineage>
</organism>